<protein>
    <recommendedName>
        <fullName evidence="3">Reverse transcriptase domain-containing protein</fullName>
    </recommendedName>
</protein>
<comment type="caution">
    <text evidence="1">The sequence shown here is derived from an EMBL/GenBank/DDBJ whole genome shotgun (WGS) entry which is preliminary data.</text>
</comment>
<dbReference type="PANTHER" id="PTHR47027:SF27">
    <property type="entry name" value="REVERSE TRANSCRIPTASE DOMAIN-CONTAINING PROTEIN"/>
    <property type="match status" value="1"/>
</dbReference>
<dbReference type="OrthoDB" id="410104at2759"/>
<proteinExistence type="predicted"/>
<name>A0A814L097_9BILA</name>
<dbReference type="AlphaFoldDB" id="A0A814L097"/>
<dbReference type="EMBL" id="CAJNOC010005649">
    <property type="protein sequence ID" value="CAF1058139.1"/>
    <property type="molecule type" value="Genomic_DNA"/>
</dbReference>
<accession>A0A814L097</accession>
<keyword evidence="2" id="KW-1185">Reference proteome</keyword>
<sequence length="219" mass="25402">MMFAFLRHYGKVFFEGLTSKELPITTGVLQGDVLAPFIFIIVVDYVTKKSEVGYGFLTHKGKQQESIRKLRNSSTLIERKISDSDFADDIALLENDRKKAQEQIKCGVKQSETHMTNEELYRKVQQRQIIEEIRKRKLKFVGHCLRMPPEEPANIYALYQAKIHERNKIGRPSAQYIEQISKFFTNDNKVKLIPAEITKSAIDKESWNKLITEPKKPGR</sequence>
<dbReference type="Proteomes" id="UP000663879">
    <property type="component" value="Unassembled WGS sequence"/>
</dbReference>
<evidence type="ECO:0008006" key="3">
    <source>
        <dbReference type="Google" id="ProtNLM"/>
    </source>
</evidence>
<dbReference type="PANTHER" id="PTHR47027">
    <property type="entry name" value="REVERSE TRANSCRIPTASE DOMAIN-CONTAINING PROTEIN"/>
    <property type="match status" value="1"/>
</dbReference>
<gene>
    <name evidence="1" type="ORF">OXX778_LOCUS19154</name>
</gene>
<organism evidence="1 2">
    <name type="scientific">Brachionus calyciflorus</name>
    <dbReference type="NCBI Taxonomy" id="104777"/>
    <lineage>
        <taxon>Eukaryota</taxon>
        <taxon>Metazoa</taxon>
        <taxon>Spiralia</taxon>
        <taxon>Gnathifera</taxon>
        <taxon>Rotifera</taxon>
        <taxon>Eurotatoria</taxon>
        <taxon>Monogononta</taxon>
        <taxon>Pseudotrocha</taxon>
        <taxon>Ploima</taxon>
        <taxon>Brachionidae</taxon>
        <taxon>Brachionus</taxon>
    </lineage>
</organism>
<reference evidence="1" key="1">
    <citation type="submission" date="2021-02" db="EMBL/GenBank/DDBJ databases">
        <authorList>
            <person name="Nowell W R."/>
        </authorList>
    </citation>
    <scope>NUCLEOTIDE SEQUENCE</scope>
    <source>
        <strain evidence="1">Ploen Becks lab</strain>
    </source>
</reference>
<evidence type="ECO:0000313" key="2">
    <source>
        <dbReference type="Proteomes" id="UP000663879"/>
    </source>
</evidence>
<evidence type="ECO:0000313" key="1">
    <source>
        <dbReference type="EMBL" id="CAF1058139.1"/>
    </source>
</evidence>